<dbReference type="InterPro" id="IPR046807">
    <property type="entry name" value="Tra1_central"/>
</dbReference>
<dbReference type="PANTHER" id="PTHR11139:SF1">
    <property type="entry name" value="TRANSFORMATION_TRANSCRIPTION DOMAIN-ASSOCIATED PROTEIN"/>
    <property type="match status" value="1"/>
</dbReference>
<dbReference type="GO" id="GO:0006281">
    <property type="term" value="P:DNA repair"/>
    <property type="evidence" value="ECO:0007669"/>
    <property type="project" value="TreeGrafter"/>
</dbReference>
<name>A0A443SHA2_9ACAR</name>
<reference evidence="1 2" key="1">
    <citation type="journal article" date="2018" name="Gigascience">
        <title>Genomes of trombidid mites reveal novel predicted allergens and laterally-transferred genes associated with secondary metabolism.</title>
        <authorList>
            <person name="Dong X."/>
            <person name="Chaisiri K."/>
            <person name="Xia D."/>
            <person name="Armstrong S.D."/>
            <person name="Fang Y."/>
            <person name="Donnelly M.J."/>
            <person name="Kadowaki T."/>
            <person name="McGarry J.W."/>
            <person name="Darby A.C."/>
            <person name="Makepeace B.L."/>
        </authorList>
    </citation>
    <scope>NUCLEOTIDE SEQUENCE [LARGE SCALE GENOMIC DNA]</scope>
    <source>
        <strain evidence="1">UoL-UT</strain>
    </source>
</reference>
<dbReference type="EMBL" id="NCKV01002421">
    <property type="protein sequence ID" value="RWS26862.1"/>
    <property type="molecule type" value="Genomic_DNA"/>
</dbReference>
<keyword evidence="2" id="KW-1185">Reference proteome</keyword>
<dbReference type="InterPro" id="IPR016024">
    <property type="entry name" value="ARM-type_fold"/>
</dbReference>
<gene>
    <name evidence="1" type="ORF">B4U80_08784</name>
</gene>
<dbReference type="OrthoDB" id="5570127at2759"/>
<feature type="non-terminal residue" evidence="1">
    <location>
        <position position="346"/>
    </location>
</feature>
<dbReference type="GO" id="GO:0000124">
    <property type="term" value="C:SAGA complex"/>
    <property type="evidence" value="ECO:0007669"/>
    <property type="project" value="TreeGrafter"/>
</dbReference>
<dbReference type="VEuPathDB" id="VectorBase:LDEU005179"/>
<dbReference type="GO" id="GO:0006355">
    <property type="term" value="P:regulation of DNA-templated transcription"/>
    <property type="evidence" value="ECO:0007669"/>
    <property type="project" value="TreeGrafter"/>
</dbReference>
<sequence>MTTDPVAQMNTYRSFVSLLIDPSAKDENKLKAAQELSEDLETIVASPQYPAFLEHAVKVFLKILNETEPQFVAEHNGQQLRKLILEIIHRLPVNDSLRPHVKSILSLMFNLLEIENEENVLVCLRIIIELHKQCRPTFTPEIQHFLLAVKQIYRELPNNLNKIFEPRFQLQVNDFSEVNVALLLPEIFTQTTIQAGKNSDGSQLTYNLIPKATVSLKVLAELPIIVVLMYQLYRANVHAEVEGFIPLIMVTIALQPSEAHRNDNNFNKEVFVDFMAAQIKTLSFLAYIVKLYQEAVNAHSPNLTSGMLGLLKYCPQEVAHLRKELLIAARHILATDLRTKFVGCIE</sequence>
<dbReference type="Pfam" id="PF20175">
    <property type="entry name" value="Tra1_central"/>
    <property type="match status" value="1"/>
</dbReference>
<comment type="caution">
    <text evidence="1">The sequence shown here is derived from an EMBL/GenBank/DDBJ whole genome shotgun (WGS) entry which is preliminary data.</text>
</comment>
<dbReference type="AlphaFoldDB" id="A0A443SHA2"/>
<accession>A0A443SHA2</accession>
<dbReference type="SUPFAM" id="SSF48371">
    <property type="entry name" value="ARM repeat"/>
    <property type="match status" value="1"/>
</dbReference>
<dbReference type="InterPro" id="IPR050517">
    <property type="entry name" value="DDR_Repair_Kinase"/>
</dbReference>
<protein>
    <submittedName>
        <fullName evidence="1">Transformation/transcription domain-associated protein-like protein</fullName>
    </submittedName>
</protein>
<evidence type="ECO:0000313" key="1">
    <source>
        <dbReference type="EMBL" id="RWS26862.1"/>
    </source>
</evidence>
<dbReference type="Proteomes" id="UP000288716">
    <property type="component" value="Unassembled WGS sequence"/>
</dbReference>
<proteinExistence type="predicted"/>
<dbReference type="GO" id="GO:0005634">
    <property type="term" value="C:nucleus"/>
    <property type="evidence" value="ECO:0007669"/>
    <property type="project" value="TreeGrafter"/>
</dbReference>
<organism evidence="1 2">
    <name type="scientific">Leptotrombidium deliense</name>
    <dbReference type="NCBI Taxonomy" id="299467"/>
    <lineage>
        <taxon>Eukaryota</taxon>
        <taxon>Metazoa</taxon>
        <taxon>Ecdysozoa</taxon>
        <taxon>Arthropoda</taxon>
        <taxon>Chelicerata</taxon>
        <taxon>Arachnida</taxon>
        <taxon>Acari</taxon>
        <taxon>Acariformes</taxon>
        <taxon>Trombidiformes</taxon>
        <taxon>Prostigmata</taxon>
        <taxon>Anystina</taxon>
        <taxon>Parasitengona</taxon>
        <taxon>Trombiculoidea</taxon>
        <taxon>Trombiculidae</taxon>
        <taxon>Leptotrombidium</taxon>
    </lineage>
</organism>
<evidence type="ECO:0000313" key="2">
    <source>
        <dbReference type="Proteomes" id="UP000288716"/>
    </source>
</evidence>
<dbReference type="PANTHER" id="PTHR11139">
    <property type="entry name" value="ATAXIA TELANGIECTASIA MUTATED ATM -RELATED"/>
    <property type="match status" value="1"/>
</dbReference>
<dbReference type="GO" id="GO:0035267">
    <property type="term" value="C:NuA4 histone acetyltransferase complex"/>
    <property type="evidence" value="ECO:0007669"/>
    <property type="project" value="TreeGrafter"/>
</dbReference>
<dbReference type="STRING" id="299467.A0A443SHA2"/>